<evidence type="ECO:0000256" key="4">
    <source>
        <dbReference type="ARBA" id="ARBA00022960"/>
    </source>
</evidence>
<evidence type="ECO:0000256" key="3">
    <source>
        <dbReference type="ARBA" id="ARBA00022679"/>
    </source>
</evidence>
<dbReference type="InterPro" id="IPR038063">
    <property type="entry name" value="Transpep_catalytic_dom"/>
</dbReference>
<dbReference type="Pfam" id="PF03734">
    <property type="entry name" value="YkuD"/>
    <property type="match status" value="1"/>
</dbReference>
<keyword evidence="3" id="KW-0808">Transferase</keyword>
<evidence type="ECO:0000313" key="12">
    <source>
        <dbReference type="Proteomes" id="UP000240624"/>
    </source>
</evidence>
<accession>A0A1X6YN97</accession>
<evidence type="ECO:0000256" key="5">
    <source>
        <dbReference type="ARBA" id="ARBA00022984"/>
    </source>
</evidence>
<dbReference type="GO" id="GO:0009252">
    <property type="term" value="P:peptidoglycan biosynthetic process"/>
    <property type="evidence" value="ECO:0007669"/>
    <property type="project" value="UniProtKB-UniPathway"/>
</dbReference>
<feature type="domain" description="L,D-TPase catalytic" evidence="8">
    <location>
        <begin position="33"/>
        <end position="163"/>
    </location>
</feature>
<dbReference type="PANTHER" id="PTHR36699">
    <property type="entry name" value="LD-TRANSPEPTIDASE"/>
    <property type="match status" value="1"/>
</dbReference>
<evidence type="ECO:0000256" key="6">
    <source>
        <dbReference type="ARBA" id="ARBA00023316"/>
    </source>
</evidence>
<evidence type="ECO:0000313" key="11">
    <source>
        <dbReference type="Proteomes" id="UP000193495"/>
    </source>
</evidence>
<dbReference type="Gene3D" id="2.40.440.10">
    <property type="entry name" value="L,D-transpeptidase catalytic domain-like"/>
    <property type="match status" value="1"/>
</dbReference>
<evidence type="ECO:0000313" key="10">
    <source>
        <dbReference type="EMBL" id="SLN26293.1"/>
    </source>
</evidence>
<evidence type="ECO:0000256" key="2">
    <source>
        <dbReference type="ARBA" id="ARBA00005992"/>
    </source>
</evidence>
<dbReference type="RefSeq" id="WP_207569216.1">
    <property type="nucleotide sequence ID" value="NZ_FWFY01000002.1"/>
</dbReference>
<dbReference type="PANTHER" id="PTHR36699:SF1">
    <property type="entry name" value="L,D-TRANSPEPTIDASE YAFK-RELATED"/>
    <property type="match status" value="1"/>
</dbReference>
<keyword evidence="6 7" id="KW-0961">Cell wall biogenesis/degradation</keyword>
<organism evidence="10 11">
    <name type="scientific">Limimaricola soesokkakensis</name>
    <dbReference type="NCBI Taxonomy" id="1343159"/>
    <lineage>
        <taxon>Bacteria</taxon>
        <taxon>Pseudomonadati</taxon>
        <taxon>Pseudomonadota</taxon>
        <taxon>Alphaproteobacteria</taxon>
        <taxon>Rhodobacterales</taxon>
        <taxon>Paracoccaceae</taxon>
        <taxon>Limimaricola</taxon>
    </lineage>
</organism>
<sequence length="164" mass="18078">MTIDRRKILLAAPALLAACSGRKVLSYDGPQVTSIMAFKSQRRLYLMHGNKALKAYPFQLGFAPVGHKQFEGDGKTPEGAYIIDRRNPNSAYHLSVGISYPNDHDRAFAEAHGKSPGGEIFIHGTPRAFESKQDWTAGCIAVMNNEVEEIYSMVGDYTPVFVKA</sequence>
<dbReference type="EMBL" id="PYGB01000001">
    <property type="protein sequence ID" value="PSK88367.1"/>
    <property type="molecule type" value="Genomic_DNA"/>
</dbReference>
<evidence type="ECO:0000259" key="8">
    <source>
        <dbReference type="PROSITE" id="PS52029"/>
    </source>
</evidence>
<dbReference type="SUPFAM" id="SSF141523">
    <property type="entry name" value="L,D-transpeptidase catalytic domain-like"/>
    <property type="match status" value="1"/>
</dbReference>
<dbReference type="CDD" id="cd16913">
    <property type="entry name" value="YkuD_like"/>
    <property type="match status" value="1"/>
</dbReference>
<name>A0A1X6YN97_9RHOB</name>
<evidence type="ECO:0000256" key="7">
    <source>
        <dbReference type="PROSITE-ProRule" id="PRU01373"/>
    </source>
</evidence>
<dbReference type="GO" id="GO:0016740">
    <property type="term" value="F:transferase activity"/>
    <property type="evidence" value="ECO:0007669"/>
    <property type="project" value="UniProtKB-KW"/>
</dbReference>
<dbReference type="GO" id="GO:0004180">
    <property type="term" value="F:carboxypeptidase activity"/>
    <property type="evidence" value="ECO:0007669"/>
    <property type="project" value="UniProtKB-ARBA"/>
</dbReference>
<dbReference type="PROSITE" id="PS51257">
    <property type="entry name" value="PROKAR_LIPOPROTEIN"/>
    <property type="match status" value="1"/>
</dbReference>
<dbReference type="Proteomes" id="UP000240624">
    <property type="component" value="Unassembled WGS sequence"/>
</dbReference>
<dbReference type="AlphaFoldDB" id="A0A1X6YN97"/>
<reference evidence="10 11" key="1">
    <citation type="submission" date="2017-03" db="EMBL/GenBank/DDBJ databases">
        <authorList>
            <person name="Afonso C.L."/>
            <person name="Miller P.J."/>
            <person name="Scott M.A."/>
            <person name="Spackman E."/>
            <person name="Goraichik I."/>
            <person name="Dimitrov K.M."/>
            <person name="Suarez D.L."/>
            <person name="Swayne D.E."/>
        </authorList>
    </citation>
    <scope>NUCLEOTIDE SEQUENCE [LARGE SCALE GENOMIC DNA]</scope>
    <source>
        <strain evidence="10 11">CECT 8367</strain>
    </source>
</reference>
<dbReference type="PROSITE" id="PS52029">
    <property type="entry name" value="LD_TPASE"/>
    <property type="match status" value="1"/>
</dbReference>
<reference evidence="9 12" key="2">
    <citation type="submission" date="2018-03" db="EMBL/GenBank/DDBJ databases">
        <title>Genomic Encyclopedia of Archaeal and Bacterial Type Strains, Phase II (KMG-II): from individual species to whole genera.</title>
        <authorList>
            <person name="Goeker M."/>
        </authorList>
    </citation>
    <scope>NUCLEOTIDE SEQUENCE [LARGE SCALE GENOMIC DNA]</scope>
    <source>
        <strain evidence="9 12">DSM 29956</strain>
    </source>
</reference>
<dbReference type="UniPathway" id="UPA00219"/>
<feature type="active site" description="Proton donor/acceptor" evidence="7">
    <location>
        <position position="123"/>
    </location>
</feature>
<evidence type="ECO:0000313" key="9">
    <source>
        <dbReference type="EMBL" id="PSK88367.1"/>
    </source>
</evidence>
<proteinExistence type="inferred from homology"/>
<comment type="pathway">
    <text evidence="1 7">Cell wall biogenesis; peptidoglycan biosynthesis.</text>
</comment>
<dbReference type="GO" id="GO:0071555">
    <property type="term" value="P:cell wall organization"/>
    <property type="evidence" value="ECO:0007669"/>
    <property type="project" value="UniProtKB-UniRule"/>
</dbReference>
<feature type="active site" description="Nucleophile" evidence="7">
    <location>
        <position position="139"/>
    </location>
</feature>
<dbReference type="Proteomes" id="UP000193495">
    <property type="component" value="Unassembled WGS sequence"/>
</dbReference>
<protein>
    <submittedName>
        <fullName evidence="10">L,D-transpeptidase catalytic domain</fullName>
    </submittedName>
    <submittedName>
        <fullName evidence="9">L,D-transpeptidase-like protein</fullName>
    </submittedName>
</protein>
<keyword evidence="12" id="KW-1185">Reference proteome</keyword>
<keyword evidence="5 7" id="KW-0573">Peptidoglycan synthesis</keyword>
<dbReference type="InterPro" id="IPR005490">
    <property type="entry name" value="LD_TPept_cat_dom"/>
</dbReference>
<comment type="similarity">
    <text evidence="2">Belongs to the YkuD family.</text>
</comment>
<gene>
    <name evidence="9" type="ORF">CLV79_101203</name>
    <name evidence="10" type="ORF">LOS8367_00883</name>
</gene>
<dbReference type="GO" id="GO:0008360">
    <property type="term" value="P:regulation of cell shape"/>
    <property type="evidence" value="ECO:0007669"/>
    <property type="project" value="UniProtKB-UniRule"/>
</dbReference>
<evidence type="ECO:0000256" key="1">
    <source>
        <dbReference type="ARBA" id="ARBA00004752"/>
    </source>
</evidence>
<keyword evidence="4 7" id="KW-0133">Cell shape</keyword>
<dbReference type="EMBL" id="FWFY01000002">
    <property type="protein sequence ID" value="SLN26293.1"/>
    <property type="molecule type" value="Genomic_DNA"/>
</dbReference>